<dbReference type="InterPro" id="IPR036291">
    <property type="entry name" value="NAD(P)-bd_dom_sf"/>
</dbReference>
<protein>
    <submittedName>
        <fullName evidence="2">Polyketide synthase enoylreductase</fullName>
    </submittedName>
</protein>
<accession>A0A9W9NTV6</accession>
<comment type="caution">
    <text evidence="2">The sequence shown here is derived from an EMBL/GenBank/DDBJ whole genome shotgun (WGS) entry which is preliminary data.</text>
</comment>
<dbReference type="AlphaFoldDB" id="A0A9W9NTV6"/>
<keyword evidence="3" id="KW-1185">Reference proteome</keyword>
<dbReference type="SMART" id="SM00829">
    <property type="entry name" value="PKS_ER"/>
    <property type="match status" value="1"/>
</dbReference>
<sequence>MTTPPHPSNMKAWLYNSTTGGLEKNLNLEPSARAPPAPRGSQVLIQVLTASLNPADFKVPEMGMAAHLVIGLPASPGMDFAGRVVTTGPGATHLRPGQLVYGCHSRPTRFGSLAEYLTIDVGCVVPVPEGVELDQAAGLGIAAQSAYQALVGYVKEGDKVFVNGGSGGCGLFAIQIAKALGCHVTVTCSTRNVELCRGLGADEVIDYTAVDDLVGVLCDGGTVYDHVLDHIGSPSELYFQSHQFLKAEGVFVQVGASAFTTFAGRVAWPSLLGGGKRRYKIFFFANTQQHLVALGDMLKTGSLKTHVDTKYEFEDARQAFEKLRSGRARGKILVQVAKA</sequence>
<dbReference type="RefSeq" id="XP_058329453.1">
    <property type="nucleotide sequence ID" value="XM_058476563.1"/>
</dbReference>
<dbReference type="SUPFAM" id="SSF50129">
    <property type="entry name" value="GroES-like"/>
    <property type="match status" value="1"/>
</dbReference>
<dbReference type="InterPro" id="IPR011032">
    <property type="entry name" value="GroES-like_sf"/>
</dbReference>
<dbReference type="EMBL" id="JAPQKS010000005">
    <property type="protein sequence ID" value="KAJ5226042.1"/>
    <property type="molecule type" value="Genomic_DNA"/>
</dbReference>
<reference evidence="2" key="2">
    <citation type="journal article" date="2023" name="IMA Fungus">
        <title>Comparative genomic study of the Penicillium genus elucidates a diverse pangenome and 15 lateral gene transfer events.</title>
        <authorList>
            <person name="Petersen C."/>
            <person name="Sorensen T."/>
            <person name="Nielsen M.R."/>
            <person name="Sondergaard T.E."/>
            <person name="Sorensen J.L."/>
            <person name="Fitzpatrick D.A."/>
            <person name="Frisvad J.C."/>
            <person name="Nielsen K.L."/>
        </authorList>
    </citation>
    <scope>NUCLEOTIDE SEQUENCE</scope>
    <source>
        <strain evidence="2">IBT 19713</strain>
    </source>
</reference>
<dbReference type="Proteomes" id="UP001150941">
    <property type="component" value="Unassembled WGS sequence"/>
</dbReference>
<dbReference type="Pfam" id="PF13602">
    <property type="entry name" value="ADH_zinc_N_2"/>
    <property type="match status" value="1"/>
</dbReference>
<evidence type="ECO:0000313" key="2">
    <source>
        <dbReference type="EMBL" id="KAJ5226042.1"/>
    </source>
</evidence>
<dbReference type="InterPro" id="IPR020843">
    <property type="entry name" value="ER"/>
</dbReference>
<dbReference type="OrthoDB" id="201656at2759"/>
<name>A0A9W9NTV6_9EURO</name>
<gene>
    <name evidence="2" type="ORF">N7468_007267</name>
</gene>
<dbReference type="InterPro" id="IPR052733">
    <property type="entry name" value="Chloroplast_QOR"/>
</dbReference>
<reference evidence="2" key="1">
    <citation type="submission" date="2022-11" db="EMBL/GenBank/DDBJ databases">
        <authorList>
            <person name="Petersen C."/>
        </authorList>
    </citation>
    <scope>NUCLEOTIDE SEQUENCE</scope>
    <source>
        <strain evidence="2">IBT 19713</strain>
    </source>
</reference>
<dbReference type="GO" id="GO:0016491">
    <property type="term" value="F:oxidoreductase activity"/>
    <property type="evidence" value="ECO:0007669"/>
    <property type="project" value="InterPro"/>
</dbReference>
<evidence type="ECO:0000259" key="1">
    <source>
        <dbReference type="SMART" id="SM00829"/>
    </source>
</evidence>
<dbReference type="CDD" id="cd08267">
    <property type="entry name" value="MDR1"/>
    <property type="match status" value="1"/>
</dbReference>
<dbReference type="GeneID" id="83203866"/>
<dbReference type="InterPro" id="IPR013154">
    <property type="entry name" value="ADH-like_N"/>
</dbReference>
<dbReference type="Gene3D" id="3.90.180.10">
    <property type="entry name" value="Medium-chain alcohol dehydrogenases, catalytic domain"/>
    <property type="match status" value="1"/>
</dbReference>
<proteinExistence type="predicted"/>
<dbReference type="SUPFAM" id="SSF51735">
    <property type="entry name" value="NAD(P)-binding Rossmann-fold domains"/>
    <property type="match status" value="1"/>
</dbReference>
<dbReference type="Pfam" id="PF08240">
    <property type="entry name" value="ADH_N"/>
    <property type="match status" value="1"/>
</dbReference>
<organism evidence="2 3">
    <name type="scientific">Penicillium chermesinum</name>
    <dbReference type="NCBI Taxonomy" id="63820"/>
    <lineage>
        <taxon>Eukaryota</taxon>
        <taxon>Fungi</taxon>
        <taxon>Dikarya</taxon>
        <taxon>Ascomycota</taxon>
        <taxon>Pezizomycotina</taxon>
        <taxon>Eurotiomycetes</taxon>
        <taxon>Eurotiomycetidae</taxon>
        <taxon>Eurotiales</taxon>
        <taxon>Aspergillaceae</taxon>
        <taxon>Penicillium</taxon>
    </lineage>
</organism>
<dbReference type="Gene3D" id="3.40.50.720">
    <property type="entry name" value="NAD(P)-binding Rossmann-like Domain"/>
    <property type="match status" value="1"/>
</dbReference>
<dbReference type="PANTHER" id="PTHR44013">
    <property type="entry name" value="ZINC-TYPE ALCOHOL DEHYDROGENASE-LIKE PROTEIN C16A3.02C"/>
    <property type="match status" value="1"/>
</dbReference>
<dbReference type="PANTHER" id="PTHR44013:SF1">
    <property type="entry name" value="ZINC-TYPE ALCOHOL DEHYDROGENASE-LIKE PROTEIN C16A3.02C"/>
    <property type="match status" value="1"/>
</dbReference>
<feature type="domain" description="Enoyl reductase (ER)" evidence="1">
    <location>
        <begin position="21"/>
        <end position="334"/>
    </location>
</feature>
<evidence type="ECO:0000313" key="3">
    <source>
        <dbReference type="Proteomes" id="UP001150941"/>
    </source>
</evidence>